<organism evidence="1">
    <name type="scientific">Mariniphaga anaerophila</name>
    <dbReference type="NCBI Taxonomy" id="1484053"/>
    <lineage>
        <taxon>Bacteria</taxon>
        <taxon>Pseudomonadati</taxon>
        <taxon>Bacteroidota</taxon>
        <taxon>Bacteroidia</taxon>
        <taxon>Marinilabiliales</taxon>
        <taxon>Prolixibacteraceae</taxon>
        <taxon>Mariniphaga</taxon>
    </lineage>
</organism>
<dbReference type="EMBL" id="DSDK01000274">
    <property type="protein sequence ID" value="HDR50946.1"/>
    <property type="molecule type" value="Genomic_DNA"/>
</dbReference>
<reference evidence="1" key="1">
    <citation type="journal article" date="2020" name="mSystems">
        <title>Genome- and Community-Level Interaction Insights into Carbon Utilization and Element Cycling Functions of Hydrothermarchaeota in Hydrothermal Sediment.</title>
        <authorList>
            <person name="Zhou Z."/>
            <person name="Liu Y."/>
            <person name="Xu W."/>
            <person name="Pan J."/>
            <person name="Luo Z.H."/>
            <person name="Li M."/>
        </authorList>
    </citation>
    <scope>NUCLEOTIDE SEQUENCE [LARGE SCALE GENOMIC DNA]</scope>
    <source>
        <strain evidence="1">SpSt-1217</strain>
    </source>
</reference>
<protein>
    <submittedName>
        <fullName evidence="1">Type II toxin-antitoxin system RelE/ParE family toxin</fullName>
    </submittedName>
</protein>
<dbReference type="Pfam" id="PF05973">
    <property type="entry name" value="Gp49"/>
    <property type="match status" value="1"/>
</dbReference>
<accession>A0A831PQF1</accession>
<dbReference type="AlphaFoldDB" id="A0A831PQF1"/>
<comment type="caution">
    <text evidence="1">The sequence shown here is derived from an EMBL/GenBank/DDBJ whole genome shotgun (WGS) entry which is preliminary data.</text>
</comment>
<dbReference type="Proteomes" id="UP000886047">
    <property type="component" value="Unassembled WGS sequence"/>
</dbReference>
<name>A0A831PQF1_9BACT</name>
<proteinExistence type="predicted"/>
<sequence length="115" mass="13653">MTREIKFYKSYFIDFYISLNSSVQEKIEYVLKVIKTLDLIPQKFFKHIESTDGLYEIRVKVGSDIYRVFCCFDSGRIVVLFNGFQKKSQKTPKKEIEKALKIKKDYFKNKKGEGK</sequence>
<dbReference type="InterPro" id="IPR009241">
    <property type="entry name" value="HigB-like"/>
</dbReference>
<evidence type="ECO:0000313" key="1">
    <source>
        <dbReference type="EMBL" id="HDR50946.1"/>
    </source>
</evidence>
<gene>
    <name evidence="1" type="ORF">ENN90_04900</name>
</gene>